<dbReference type="GO" id="GO:0051082">
    <property type="term" value="F:unfolded protein binding"/>
    <property type="evidence" value="ECO:0007669"/>
    <property type="project" value="UniProtKB-UniRule"/>
</dbReference>
<dbReference type="EMBL" id="JACIJJ010000001">
    <property type="protein sequence ID" value="MBB5697534.1"/>
    <property type="molecule type" value="Genomic_DNA"/>
</dbReference>
<dbReference type="InterPro" id="IPR018370">
    <property type="entry name" value="Chaperonin_Cpn60_CS"/>
</dbReference>
<dbReference type="NCBIfam" id="NF009487">
    <property type="entry name" value="PRK12849.1"/>
    <property type="match status" value="1"/>
</dbReference>
<evidence type="ECO:0000256" key="7">
    <source>
        <dbReference type="HAMAP-Rule" id="MF_00600"/>
    </source>
</evidence>
<dbReference type="InterPro" id="IPR002423">
    <property type="entry name" value="Cpn60/GroEL/TCP-1"/>
</dbReference>
<reference evidence="10 11" key="1">
    <citation type="submission" date="2020-08" db="EMBL/GenBank/DDBJ databases">
        <title>Genomic Encyclopedia of Type Strains, Phase IV (KMG-IV): sequencing the most valuable type-strain genomes for metagenomic binning, comparative biology and taxonomic classification.</title>
        <authorList>
            <person name="Goeker M."/>
        </authorList>
    </citation>
    <scope>NUCLEOTIDE SEQUENCE [LARGE SCALE GENOMIC DNA]</scope>
    <source>
        <strain evidence="10 11">DSM 27244</strain>
    </source>
</reference>
<keyword evidence="11" id="KW-1185">Reference proteome</keyword>
<sequence length="545" mass="57602">MAAKDVKFSRDARERILRGVDILADAVKVTLGPKGRNVVIDKSFGAPRITKDGVTVAKEIELKDKFENMGAQMVREVASKTNDVAGDGTTTATVLAQAIVREGMKSVAAGMNPMDLKRGIDLAVEKVVADVKARSKPVSGSSEVAQVGIISANGDREVGEKIAEAMEKVGKEGVITVEEAKGLEFELDVVEGMQFDRGYLSPYFITNPEKMSVELADPYILIHEKKLSNLQSMLPVLEAVVQSGRPLLIIAEDIEGEALATLVVNKLRGGLKVAAVKAPGFGDRRKAMLEDIAILTKGEVVSEDLGIKLESVTLGMLGTAKRVTIDKDNTTIVDGAGEADAIKGRTEAIRQQIEVTTSDYDREKLQERLAKLAGGVAVIKVGGATEVEVKERKDRVDDALHATRAAVEEGIVPGGGTALLYGTRALDGMTGANEDQTRGIDIVRKSLTALVRQIASNAGHDGAVVSGKLLDQQDTSFGFNASTDTYENLVAAGVIDPTKVVRTALQNAASVAGLLITTEATVAELPDDKPAMPAMPGGGMGGMDF</sequence>
<dbReference type="SUPFAM" id="SSF54849">
    <property type="entry name" value="GroEL-intermediate domain like"/>
    <property type="match status" value="1"/>
</dbReference>
<keyword evidence="2 7" id="KW-0963">Cytoplasm</keyword>
<dbReference type="Gene3D" id="1.10.560.10">
    <property type="entry name" value="GroEL-like equatorial domain"/>
    <property type="match status" value="1"/>
</dbReference>
<dbReference type="InterPro" id="IPR027410">
    <property type="entry name" value="TCP-1-like_intermed_sf"/>
</dbReference>
<evidence type="ECO:0000256" key="1">
    <source>
        <dbReference type="ARBA" id="ARBA00006607"/>
    </source>
</evidence>
<evidence type="ECO:0000256" key="4">
    <source>
        <dbReference type="ARBA" id="ARBA00022840"/>
    </source>
</evidence>
<dbReference type="NCBIfam" id="NF009489">
    <property type="entry name" value="PRK12851.1"/>
    <property type="match status" value="1"/>
</dbReference>
<dbReference type="SUPFAM" id="SSF48592">
    <property type="entry name" value="GroEL equatorial domain-like"/>
    <property type="match status" value="1"/>
</dbReference>
<dbReference type="EC" id="5.6.1.7" evidence="7"/>
<organism evidence="10 11">
    <name type="scientific">Sphingomonas yantingensis</name>
    <dbReference type="NCBI Taxonomy" id="1241761"/>
    <lineage>
        <taxon>Bacteria</taxon>
        <taxon>Pseudomonadati</taxon>
        <taxon>Pseudomonadota</taxon>
        <taxon>Alphaproteobacteria</taxon>
        <taxon>Sphingomonadales</taxon>
        <taxon>Sphingomonadaceae</taxon>
        <taxon>Sphingomonas</taxon>
    </lineage>
</organism>
<evidence type="ECO:0000256" key="2">
    <source>
        <dbReference type="ARBA" id="ARBA00022490"/>
    </source>
</evidence>
<dbReference type="GO" id="GO:0005737">
    <property type="term" value="C:cytoplasm"/>
    <property type="evidence" value="ECO:0007669"/>
    <property type="project" value="UniProtKB-SubCell"/>
</dbReference>
<protein>
    <recommendedName>
        <fullName evidence="7">Chaperonin GroEL</fullName>
        <ecNumber evidence="7">5.6.1.7</ecNumber>
    </recommendedName>
    <alternativeName>
        <fullName evidence="7">60 kDa chaperonin</fullName>
    </alternativeName>
    <alternativeName>
        <fullName evidence="7">Chaperonin-60</fullName>
        <shortName evidence="7">Cpn60</shortName>
    </alternativeName>
</protein>
<dbReference type="Gene3D" id="3.50.7.10">
    <property type="entry name" value="GroEL"/>
    <property type="match status" value="1"/>
</dbReference>
<feature type="binding site" evidence="7">
    <location>
        <position position="496"/>
    </location>
    <ligand>
        <name>ATP</name>
        <dbReference type="ChEBI" id="CHEBI:30616"/>
    </ligand>
</feature>
<keyword evidence="5 7" id="KW-0143">Chaperone</keyword>
<dbReference type="GO" id="GO:0042026">
    <property type="term" value="P:protein refolding"/>
    <property type="evidence" value="ECO:0007669"/>
    <property type="project" value="UniProtKB-UniRule"/>
</dbReference>
<comment type="subcellular location">
    <subcellularLocation>
        <location evidence="7">Cytoplasm</location>
    </subcellularLocation>
</comment>
<dbReference type="InterPro" id="IPR001844">
    <property type="entry name" value="Cpn60/GroEL"/>
</dbReference>
<comment type="subunit">
    <text evidence="7 9">Forms a cylinder of 14 subunits composed of two heptameric rings stacked back-to-back. Interacts with the co-chaperonin GroES.</text>
</comment>
<dbReference type="Pfam" id="PF00118">
    <property type="entry name" value="Cpn60_TCP1"/>
    <property type="match status" value="1"/>
</dbReference>
<accession>A0A7W9ANL6</accession>
<keyword evidence="6 7" id="KW-0413">Isomerase</keyword>
<dbReference type="GO" id="GO:0005524">
    <property type="term" value="F:ATP binding"/>
    <property type="evidence" value="ECO:0007669"/>
    <property type="project" value="UniProtKB-UniRule"/>
</dbReference>
<evidence type="ECO:0000313" key="11">
    <source>
        <dbReference type="Proteomes" id="UP000557739"/>
    </source>
</evidence>
<dbReference type="FunFam" id="3.50.7.10:FF:000001">
    <property type="entry name" value="60 kDa chaperonin"/>
    <property type="match status" value="1"/>
</dbReference>
<dbReference type="Gene3D" id="3.30.260.10">
    <property type="entry name" value="TCP-1-like chaperonin intermediate domain"/>
    <property type="match status" value="1"/>
</dbReference>
<feature type="binding site" evidence="7">
    <location>
        <begin position="87"/>
        <end position="91"/>
    </location>
    <ligand>
        <name>ATP</name>
        <dbReference type="ChEBI" id="CHEBI:30616"/>
    </ligand>
</feature>
<keyword evidence="4 7" id="KW-0067">ATP-binding</keyword>
<dbReference type="GO" id="GO:0140662">
    <property type="term" value="F:ATP-dependent protein folding chaperone"/>
    <property type="evidence" value="ECO:0007669"/>
    <property type="project" value="InterPro"/>
</dbReference>
<feature type="binding site" evidence="7">
    <location>
        <position position="415"/>
    </location>
    <ligand>
        <name>ATP</name>
        <dbReference type="ChEBI" id="CHEBI:30616"/>
    </ligand>
</feature>
<dbReference type="GO" id="GO:0016853">
    <property type="term" value="F:isomerase activity"/>
    <property type="evidence" value="ECO:0007669"/>
    <property type="project" value="UniProtKB-KW"/>
</dbReference>
<comment type="caution">
    <text evidence="10">The sequence shown here is derived from an EMBL/GenBank/DDBJ whole genome shotgun (WGS) entry which is preliminary data.</text>
</comment>
<dbReference type="AlphaFoldDB" id="A0A7W9ANL6"/>
<evidence type="ECO:0000256" key="8">
    <source>
        <dbReference type="RuleBase" id="RU000418"/>
    </source>
</evidence>
<dbReference type="InterPro" id="IPR027413">
    <property type="entry name" value="GROEL-like_equatorial_sf"/>
</dbReference>
<dbReference type="NCBIfam" id="NF009488">
    <property type="entry name" value="PRK12850.1"/>
    <property type="match status" value="1"/>
</dbReference>
<dbReference type="PROSITE" id="PS00296">
    <property type="entry name" value="CHAPERONINS_CPN60"/>
    <property type="match status" value="1"/>
</dbReference>
<comment type="caution">
    <text evidence="7">Lacks conserved residue(s) required for the propagation of feature annotation.</text>
</comment>
<feature type="binding site" evidence="7">
    <location>
        <begin position="30"/>
        <end position="33"/>
    </location>
    <ligand>
        <name>ATP</name>
        <dbReference type="ChEBI" id="CHEBI:30616"/>
    </ligand>
</feature>
<dbReference type="InterPro" id="IPR027409">
    <property type="entry name" value="GroEL-like_apical_dom_sf"/>
</dbReference>
<dbReference type="NCBIfam" id="NF000592">
    <property type="entry name" value="PRK00013.1"/>
    <property type="match status" value="1"/>
</dbReference>
<keyword evidence="3 7" id="KW-0547">Nucleotide-binding</keyword>
<feature type="binding site" evidence="7">
    <location>
        <position position="51"/>
    </location>
    <ligand>
        <name>ATP</name>
        <dbReference type="ChEBI" id="CHEBI:30616"/>
    </ligand>
</feature>
<evidence type="ECO:0000256" key="6">
    <source>
        <dbReference type="ARBA" id="ARBA00023235"/>
    </source>
</evidence>
<proteinExistence type="inferred from homology"/>
<evidence type="ECO:0000313" key="10">
    <source>
        <dbReference type="EMBL" id="MBB5697534.1"/>
    </source>
</evidence>
<evidence type="ECO:0000256" key="9">
    <source>
        <dbReference type="RuleBase" id="RU000419"/>
    </source>
</evidence>
<dbReference type="SUPFAM" id="SSF52029">
    <property type="entry name" value="GroEL apical domain-like"/>
    <property type="match status" value="1"/>
</dbReference>
<dbReference type="CDD" id="cd03344">
    <property type="entry name" value="GroEL"/>
    <property type="match status" value="1"/>
</dbReference>
<dbReference type="Proteomes" id="UP000557739">
    <property type="component" value="Unassembled WGS sequence"/>
</dbReference>
<dbReference type="PANTHER" id="PTHR45633">
    <property type="entry name" value="60 KDA HEAT SHOCK PROTEIN, MITOCHONDRIAL"/>
    <property type="match status" value="1"/>
</dbReference>
<gene>
    <name evidence="7" type="primary">groEL</name>
    <name evidence="7" type="synonym">groL</name>
    <name evidence="10" type="ORF">FHR19_000859</name>
</gene>
<evidence type="ECO:0000256" key="3">
    <source>
        <dbReference type="ARBA" id="ARBA00022741"/>
    </source>
</evidence>
<name>A0A7W9ANL6_9SPHN</name>
<dbReference type="PRINTS" id="PR00298">
    <property type="entry name" value="CHAPERONIN60"/>
</dbReference>
<dbReference type="HAMAP" id="MF_00600">
    <property type="entry name" value="CH60"/>
    <property type="match status" value="1"/>
</dbReference>
<comment type="similarity">
    <text evidence="1 7 8">Belongs to the chaperonin (HSP60) family.</text>
</comment>
<comment type="function">
    <text evidence="7 9">Together with its co-chaperonin GroES, plays an essential role in assisting protein folding. The GroEL-GroES system forms a nano-cage that allows encapsulation of the non-native substrate proteins and provides a physical environment optimized to promote and accelerate protein folding.</text>
</comment>
<dbReference type="FunFam" id="1.10.560.10:FF:000001">
    <property type="entry name" value="60 kDa chaperonin"/>
    <property type="match status" value="1"/>
</dbReference>
<evidence type="ECO:0000256" key="5">
    <source>
        <dbReference type="ARBA" id="ARBA00023186"/>
    </source>
</evidence>
<dbReference type="NCBIfam" id="TIGR02348">
    <property type="entry name" value="GroEL"/>
    <property type="match status" value="1"/>
</dbReference>
<dbReference type="RefSeq" id="WP_184024783.1">
    <property type="nucleotide sequence ID" value="NZ_JACIJJ010000001.1"/>
</dbReference>